<dbReference type="Proteomes" id="UP000663868">
    <property type="component" value="Unassembled WGS sequence"/>
</dbReference>
<evidence type="ECO:0000313" key="2">
    <source>
        <dbReference type="Proteomes" id="UP000663868"/>
    </source>
</evidence>
<sequence length="152" mass="16741">MKYGPGASAHVWRSYLGSLADIYFLEFDRKCGENWYKSVGHKLNITMYYGSQDDITTLNNVKSKYGYFDVIVDDGGHTMDQQITSLINLIPQVKSGGIYVIEDLLTSYVPSYGGGYLVTNSRKVVSRPDPDSVEAAVGIFSPDPVTSSVPIP</sequence>
<reference evidence="1" key="1">
    <citation type="submission" date="2021-02" db="EMBL/GenBank/DDBJ databases">
        <authorList>
            <person name="Nowell W R."/>
        </authorList>
    </citation>
    <scope>NUCLEOTIDE SEQUENCE</scope>
</reference>
<accession>A0A819XVP8</accession>
<evidence type="ECO:0000313" key="1">
    <source>
        <dbReference type="EMBL" id="CAF4149086.1"/>
    </source>
</evidence>
<name>A0A819XVP8_9BILA</name>
<dbReference type="AlphaFoldDB" id="A0A819XVP8"/>
<dbReference type="Gene3D" id="3.40.50.150">
    <property type="entry name" value="Vaccinia Virus protein VP39"/>
    <property type="match status" value="1"/>
</dbReference>
<comment type="caution">
    <text evidence="1">The sequence shown here is derived from an EMBL/GenBank/DDBJ whole genome shotgun (WGS) entry which is preliminary data.</text>
</comment>
<dbReference type="EMBL" id="CAJOBB010006045">
    <property type="protein sequence ID" value="CAF4149086.1"/>
    <property type="molecule type" value="Genomic_DNA"/>
</dbReference>
<dbReference type="SUPFAM" id="SSF53335">
    <property type="entry name" value="S-adenosyl-L-methionine-dependent methyltransferases"/>
    <property type="match status" value="1"/>
</dbReference>
<organism evidence="1 2">
    <name type="scientific">Adineta steineri</name>
    <dbReference type="NCBI Taxonomy" id="433720"/>
    <lineage>
        <taxon>Eukaryota</taxon>
        <taxon>Metazoa</taxon>
        <taxon>Spiralia</taxon>
        <taxon>Gnathifera</taxon>
        <taxon>Rotifera</taxon>
        <taxon>Eurotatoria</taxon>
        <taxon>Bdelloidea</taxon>
        <taxon>Adinetida</taxon>
        <taxon>Adinetidae</taxon>
        <taxon>Adineta</taxon>
    </lineage>
</organism>
<gene>
    <name evidence="1" type="ORF">KXQ929_LOCUS37154</name>
</gene>
<dbReference type="InterPro" id="IPR029063">
    <property type="entry name" value="SAM-dependent_MTases_sf"/>
</dbReference>
<protein>
    <submittedName>
        <fullName evidence="1">Uncharacterized protein</fullName>
    </submittedName>
</protein>
<proteinExistence type="predicted"/>